<dbReference type="AlphaFoldDB" id="A0A1E5QBE8"/>
<comment type="caution">
    <text evidence="2">The sequence shown here is derived from an EMBL/GenBank/DDBJ whole genome shotgun (WGS) entry which is preliminary data.</text>
</comment>
<keyword evidence="3" id="KW-1185">Reference proteome</keyword>
<dbReference type="STRING" id="28181.BEN30_03710"/>
<keyword evidence="1" id="KW-0812">Transmembrane</keyword>
<keyword evidence="1" id="KW-1133">Transmembrane helix</keyword>
<feature type="transmembrane region" description="Helical" evidence="1">
    <location>
        <begin position="6"/>
        <end position="22"/>
    </location>
</feature>
<reference evidence="3" key="1">
    <citation type="submission" date="2016-07" db="EMBL/GenBank/DDBJ databases">
        <authorList>
            <person name="Florea S."/>
            <person name="Webb J.S."/>
            <person name="Jaromczyk J."/>
            <person name="Schardl C.L."/>
        </authorList>
    </citation>
    <scope>NUCLEOTIDE SEQUENCE [LARGE SCALE GENOMIC DNA]</scope>
    <source>
        <strain evidence="3">MV-1</strain>
    </source>
</reference>
<evidence type="ECO:0000313" key="3">
    <source>
        <dbReference type="Proteomes" id="UP000095347"/>
    </source>
</evidence>
<protein>
    <submittedName>
        <fullName evidence="2">Adenylyl-sulfate reductase</fullName>
    </submittedName>
</protein>
<proteinExistence type="predicted"/>
<evidence type="ECO:0000313" key="2">
    <source>
        <dbReference type="EMBL" id="OEJ69362.1"/>
    </source>
</evidence>
<gene>
    <name evidence="2" type="ORF">BEN30_03710</name>
</gene>
<name>A0A1E5QBE8_9PROT</name>
<dbReference type="InterPro" id="IPR036197">
    <property type="entry name" value="NarG-like_sf"/>
</dbReference>
<feature type="transmembrane region" description="Helical" evidence="1">
    <location>
        <begin position="77"/>
        <end position="97"/>
    </location>
</feature>
<dbReference type="EMBL" id="MCGG01000008">
    <property type="protein sequence ID" value="OEJ69362.1"/>
    <property type="molecule type" value="Genomic_DNA"/>
</dbReference>
<feature type="transmembrane region" description="Helical" evidence="1">
    <location>
        <begin position="109"/>
        <end position="128"/>
    </location>
</feature>
<sequence length="263" mass="29319">MQAYVVLMFILVIGGTVLDMIHKKSAKYFFAKAKAAQASRTRELGAGDKIGIAVSTVAVDVMTSGEFCNPRRRISHLFTMYGFILFVVTTVALVFAYPTNEAPSIVSQLWHLSAAMVMFGGYWFWFFIRVDVSAEGNPWYRIVKADMFILSLLGTTTFGLVWSILQANGVAPWTTVFLALFIIAATVLFAGVLWSKFAHMFFKPAAAFNKRVIKADGSRENLPELGDLSDPALHKRFPDIPEYMGKNPANMGLGIKREQPQHY</sequence>
<keyword evidence="1" id="KW-0472">Membrane</keyword>
<dbReference type="Proteomes" id="UP000095347">
    <property type="component" value="Unassembled WGS sequence"/>
</dbReference>
<feature type="transmembrane region" description="Helical" evidence="1">
    <location>
        <begin position="148"/>
        <end position="165"/>
    </location>
</feature>
<organism evidence="2 3">
    <name type="scientific">Magnetovibrio blakemorei</name>
    <dbReference type="NCBI Taxonomy" id="28181"/>
    <lineage>
        <taxon>Bacteria</taxon>
        <taxon>Pseudomonadati</taxon>
        <taxon>Pseudomonadota</taxon>
        <taxon>Alphaproteobacteria</taxon>
        <taxon>Rhodospirillales</taxon>
        <taxon>Magnetovibrionaceae</taxon>
        <taxon>Magnetovibrio</taxon>
    </lineage>
</organism>
<dbReference type="OrthoDB" id="9775193at2"/>
<dbReference type="SUPFAM" id="SSF103501">
    <property type="entry name" value="Respiratory nitrate reductase 1 gamma chain"/>
    <property type="match status" value="1"/>
</dbReference>
<accession>A0A1E5QBE8</accession>
<feature type="transmembrane region" description="Helical" evidence="1">
    <location>
        <begin position="171"/>
        <end position="194"/>
    </location>
</feature>
<evidence type="ECO:0000256" key="1">
    <source>
        <dbReference type="SAM" id="Phobius"/>
    </source>
</evidence>